<organism evidence="10 11">
    <name type="scientific">Crucibulum laeve</name>
    <dbReference type="NCBI Taxonomy" id="68775"/>
    <lineage>
        <taxon>Eukaryota</taxon>
        <taxon>Fungi</taxon>
        <taxon>Dikarya</taxon>
        <taxon>Basidiomycota</taxon>
        <taxon>Agaricomycotina</taxon>
        <taxon>Agaricomycetes</taxon>
        <taxon>Agaricomycetidae</taxon>
        <taxon>Agaricales</taxon>
        <taxon>Agaricineae</taxon>
        <taxon>Nidulariaceae</taxon>
        <taxon>Crucibulum</taxon>
    </lineage>
</organism>
<dbReference type="Pfam" id="PF04193">
    <property type="entry name" value="PQ-loop"/>
    <property type="match status" value="2"/>
</dbReference>
<feature type="region of interest" description="Disordered" evidence="8">
    <location>
        <begin position="266"/>
        <end position="309"/>
    </location>
</feature>
<reference evidence="10 11" key="1">
    <citation type="journal article" date="2019" name="Nat. Ecol. Evol.">
        <title>Megaphylogeny resolves global patterns of mushroom evolution.</title>
        <authorList>
            <person name="Varga T."/>
            <person name="Krizsan K."/>
            <person name="Foldi C."/>
            <person name="Dima B."/>
            <person name="Sanchez-Garcia M."/>
            <person name="Sanchez-Ramirez S."/>
            <person name="Szollosi G.J."/>
            <person name="Szarkandi J.G."/>
            <person name="Papp V."/>
            <person name="Albert L."/>
            <person name="Andreopoulos W."/>
            <person name="Angelini C."/>
            <person name="Antonin V."/>
            <person name="Barry K.W."/>
            <person name="Bougher N.L."/>
            <person name="Buchanan P."/>
            <person name="Buyck B."/>
            <person name="Bense V."/>
            <person name="Catcheside P."/>
            <person name="Chovatia M."/>
            <person name="Cooper J."/>
            <person name="Damon W."/>
            <person name="Desjardin D."/>
            <person name="Finy P."/>
            <person name="Geml J."/>
            <person name="Haridas S."/>
            <person name="Hughes K."/>
            <person name="Justo A."/>
            <person name="Karasinski D."/>
            <person name="Kautmanova I."/>
            <person name="Kiss B."/>
            <person name="Kocsube S."/>
            <person name="Kotiranta H."/>
            <person name="LaButti K.M."/>
            <person name="Lechner B.E."/>
            <person name="Liimatainen K."/>
            <person name="Lipzen A."/>
            <person name="Lukacs Z."/>
            <person name="Mihaltcheva S."/>
            <person name="Morgado L.N."/>
            <person name="Niskanen T."/>
            <person name="Noordeloos M.E."/>
            <person name="Ohm R.A."/>
            <person name="Ortiz-Santana B."/>
            <person name="Ovrebo C."/>
            <person name="Racz N."/>
            <person name="Riley R."/>
            <person name="Savchenko A."/>
            <person name="Shiryaev A."/>
            <person name="Soop K."/>
            <person name="Spirin V."/>
            <person name="Szebenyi C."/>
            <person name="Tomsovsky M."/>
            <person name="Tulloss R.E."/>
            <person name="Uehling J."/>
            <person name="Grigoriev I.V."/>
            <person name="Vagvolgyi C."/>
            <person name="Papp T."/>
            <person name="Martin F.M."/>
            <person name="Miettinen O."/>
            <person name="Hibbett D.S."/>
            <person name="Nagy L.G."/>
        </authorList>
    </citation>
    <scope>NUCLEOTIDE SEQUENCE [LARGE SCALE GENOMIC DNA]</scope>
    <source>
        <strain evidence="10 11">CBS 166.37</strain>
    </source>
</reference>
<comment type="similarity">
    <text evidence="7">Belongs to the MPDU1 (TC 2.A.43.3) family.</text>
</comment>
<feature type="transmembrane region" description="Helical" evidence="9">
    <location>
        <begin position="216"/>
        <end position="240"/>
    </location>
</feature>
<evidence type="ECO:0008006" key="12">
    <source>
        <dbReference type="Google" id="ProtNLM"/>
    </source>
</evidence>
<dbReference type="Proteomes" id="UP000308652">
    <property type="component" value="Unassembled WGS sequence"/>
</dbReference>
<protein>
    <recommendedName>
        <fullName evidence="12">Mannose-P-dolichol utilization defect 1 protein homolog</fullName>
    </recommendedName>
</protein>
<dbReference type="EMBL" id="ML213601">
    <property type="protein sequence ID" value="TFK38860.1"/>
    <property type="molecule type" value="Genomic_DNA"/>
</dbReference>
<comment type="subcellular location">
    <subcellularLocation>
        <location evidence="1">Membrane</location>
        <topology evidence="1">Multi-pass membrane protein</topology>
    </subcellularLocation>
</comment>
<keyword evidence="5 9" id="KW-1133">Transmembrane helix</keyword>
<feature type="compositionally biased region" description="Polar residues" evidence="8">
    <location>
        <begin position="279"/>
        <end position="288"/>
    </location>
</feature>
<keyword evidence="4" id="KW-0677">Repeat</keyword>
<dbReference type="STRING" id="68775.A0A5C3M0Z2"/>
<dbReference type="InterPro" id="IPR016817">
    <property type="entry name" value="MannP-dilichol_defect-1"/>
</dbReference>
<dbReference type="PANTHER" id="PTHR12226">
    <property type="entry name" value="MANNOSE-P-DOLICHOL UTILIZATION DEFECT 1 LEC35 -RELATED"/>
    <property type="match status" value="1"/>
</dbReference>
<dbReference type="OrthoDB" id="271506at2759"/>
<feature type="transmembrane region" description="Helical" evidence="9">
    <location>
        <begin position="80"/>
        <end position="96"/>
    </location>
</feature>
<dbReference type="Gene3D" id="1.20.1280.290">
    <property type="match status" value="2"/>
</dbReference>
<keyword evidence="3 9" id="KW-0812">Transmembrane</keyword>
<evidence type="ECO:0000256" key="6">
    <source>
        <dbReference type="ARBA" id="ARBA00023136"/>
    </source>
</evidence>
<evidence type="ECO:0000313" key="10">
    <source>
        <dbReference type="EMBL" id="TFK38860.1"/>
    </source>
</evidence>
<keyword evidence="2" id="KW-0813">Transport</keyword>
<evidence type="ECO:0000256" key="1">
    <source>
        <dbReference type="ARBA" id="ARBA00004141"/>
    </source>
</evidence>
<dbReference type="GO" id="GO:0016020">
    <property type="term" value="C:membrane"/>
    <property type="evidence" value="ECO:0007669"/>
    <property type="project" value="UniProtKB-SubCell"/>
</dbReference>
<dbReference type="FunFam" id="1.20.1280.290:FF:000006">
    <property type="entry name" value="mannose-P-dolichol utilization defect 1 protein"/>
    <property type="match status" value="1"/>
</dbReference>
<dbReference type="InterPro" id="IPR006603">
    <property type="entry name" value="PQ-loop_rpt"/>
</dbReference>
<sequence>MTSVTRNLPWFIKDLGISIVGKKCYTSLIENLDIGDIECIKYSLSKGLGIGIVVGGSIMKVPQVLLIVNARSARGLSLPAYILETLSYAITLAYSFRNQFPFSTYGENFFLTLQNTLITLLIIYYAPGRGTNKTQRLISASVATIASAVGLYFIPSPTLALLQMATLPLSLFSKLPQIRQNSRAQSTGQLSAFAVVSQILGCLARLFTTATEVGDLLVSAGFALALLLNIVLGAQLWMYWGKSEAGIPAKEDLGLGNGYQKAHPVVEAEKTSAYEPAPWQTQQPTHRVSTPPPRTPSSSGGRKWARKVD</sequence>
<accession>A0A5C3M0Z2</accession>
<evidence type="ECO:0000256" key="3">
    <source>
        <dbReference type="ARBA" id="ARBA00022692"/>
    </source>
</evidence>
<evidence type="ECO:0000256" key="9">
    <source>
        <dbReference type="SAM" id="Phobius"/>
    </source>
</evidence>
<feature type="transmembrane region" description="Helical" evidence="9">
    <location>
        <begin position="48"/>
        <end position="68"/>
    </location>
</feature>
<evidence type="ECO:0000256" key="5">
    <source>
        <dbReference type="ARBA" id="ARBA00022989"/>
    </source>
</evidence>
<dbReference type="PANTHER" id="PTHR12226:SF2">
    <property type="entry name" value="MANNOSE-P-DOLICHOL UTILIZATION DEFECT 1 PROTEIN"/>
    <property type="match status" value="1"/>
</dbReference>
<evidence type="ECO:0000313" key="11">
    <source>
        <dbReference type="Proteomes" id="UP000308652"/>
    </source>
</evidence>
<evidence type="ECO:0000256" key="7">
    <source>
        <dbReference type="ARBA" id="ARBA00038475"/>
    </source>
</evidence>
<evidence type="ECO:0000256" key="8">
    <source>
        <dbReference type="SAM" id="MobiDB-lite"/>
    </source>
</evidence>
<keyword evidence="6 9" id="KW-0472">Membrane</keyword>
<dbReference type="SMART" id="SM00679">
    <property type="entry name" value="CTNS"/>
    <property type="match status" value="2"/>
</dbReference>
<evidence type="ECO:0000256" key="2">
    <source>
        <dbReference type="ARBA" id="ARBA00022448"/>
    </source>
</evidence>
<proteinExistence type="inferred from homology"/>
<feature type="transmembrane region" description="Helical" evidence="9">
    <location>
        <begin position="190"/>
        <end position="210"/>
    </location>
</feature>
<keyword evidence="11" id="KW-1185">Reference proteome</keyword>
<feature type="transmembrane region" description="Helical" evidence="9">
    <location>
        <begin position="108"/>
        <end position="125"/>
    </location>
</feature>
<gene>
    <name evidence="10" type="ORF">BDQ12DRAFT_650449</name>
</gene>
<evidence type="ECO:0000256" key="4">
    <source>
        <dbReference type="ARBA" id="ARBA00022737"/>
    </source>
</evidence>
<dbReference type="AlphaFoldDB" id="A0A5C3M0Z2"/>
<name>A0A5C3M0Z2_9AGAR</name>